<dbReference type="EMBL" id="CM007647">
    <property type="protein sequence ID" value="ONM00763.1"/>
    <property type="molecule type" value="Genomic_DNA"/>
</dbReference>
<keyword evidence="1" id="KW-0808">Transferase</keyword>
<protein>
    <submittedName>
        <fullName evidence="1">Queuine tRNA-ribosyltransferase subunit qtrtd1</fullName>
    </submittedName>
</protein>
<name>A0A1D6KBT4_MAIZE</name>
<dbReference type="GO" id="GO:0016740">
    <property type="term" value="F:transferase activity"/>
    <property type="evidence" value="ECO:0007669"/>
    <property type="project" value="UniProtKB-KW"/>
</dbReference>
<accession>A0A1D6KBT4</accession>
<sequence>MMILYKLEQTTMIYKITYCFIVSCDWPEPDPDLNQNLTGRECWIRGVGTLAISLLKMASRQQKRRGSSRQISTRGRRGCAEDVGLWTLESRWPAAGRRGGGCVTSIETAGGGGKTRWRAEKLSGRAQKGSGSTCML</sequence>
<proteinExistence type="predicted"/>
<gene>
    <name evidence="1" type="ORF">ZEAMMB73_Zm00001d030299</name>
</gene>
<dbReference type="AlphaFoldDB" id="A0A1D6KBT4"/>
<reference evidence="1" key="1">
    <citation type="submission" date="2015-12" db="EMBL/GenBank/DDBJ databases">
        <title>Update maize B73 reference genome by single molecule sequencing technologies.</title>
        <authorList>
            <consortium name="Maize Genome Sequencing Project"/>
            <person name="Ware D."/>
        </authorList>
    </citation>
    <scope>NUCLEOTIDE SEQUENCE [LARGE SCALE GENOMIC DNA]</scope>
    <source>
        <tissue evidence="1">Seedling</tissue>
    </source>
</reference>
<organism evidence="1">
    <name type="scientific">Zea mays</name>
    <name type="common">Maize</name>
    <dbReference type="NCBI Taxonomy" id="4577"/>
    <lineage>
        <taxon>Eukaryota</taxon>
        <taxon>Viridiplantae</taxon>
        <taxon>Streptophyta</taxon>
        <taxon>Embryophyta</taxon>
        <taxon>Tracheophyta</taxon>
        <taxon>Spermatophyta</taxon>
        <taxon>Magnoliopsida</taxon>
        <taxon>Liliopsida</taxon>
        <taxon>Poales</taxon>
        <taxon>Poaceae</taxon>
        <taxon>PACMAD clade</taxon>
        <taxon>Panicoideae</taxon>
        <taxon>Andropogonodae</taxon>
        <taxon>Andropogoneae</taxon>
        <taxon>Tripsacinae</taxon>
        <taxon>Zea</taxon>
    </lineage>
</organism>
<evidence type="ECO:0000313" key="1">
    <source>
        <dbReference type="EMBL" id="ONM00763.1"/>
    </source>
</evidence>